<keyword evidence="3" id="KW-1185">Reference proteome</keyword>
<proteinExistence type="predicted"/>
<dbReference type="AlphaFoldDB" id="A0AAD3DEB7"/>
<name>A0AAD3DEB7_9CHLO</name>
<gene>
    <name evidence="2" type="ORF">Agub_g602</name>
</gene>
<feature type="non-terminal residue" evidence="2">
    <location>
        <position position="1"/>
    </location>
</feature>
<reference evidence="2 3" key="1">
    <citation type="journal article" date="2021" name="Sci. Rep.">
        <title>Genome sequencing of the multicellular alga Astrephomene provides insights into convergent evolution of germ-soma differentiation.</title>
        <authorList>
            <person name="Yamashita S."/>
            <person name="Yamamoto K."/>
            <person name="Matsuzaki R."/>
            <person name="Suzuki S."/>
            <person name="Yamaguchi H."/>
            <person name="Hirooka S."/>
            <person name="Minakuchi Y."/>
            <person name="Miyagishima S."/>
            <person name="Kawachi M."/>
            <person name="Toyoda A."/>
            <person name="Nozaki H."/>
        </authorList>
    </citation>
    <scope>NUCLEOTIDE SEQUENCE [LARGE SCALE GENOMIC DNA]</scope>
    <source>
        <strain evidence="2 3">NIES-4017</strain>
    </source>
</reference>
<accession>A0AAD3DEB7</accession>
<organism evidence="2 3">
    <name type="scientific">Astrephomene gubernaculifera</name>
    <dbReference type="NCBI Taxonomy" id="47775"/>
    <lineage>
        <taxon>Eukaryota</taxon>
        <taxon>Viridiplantae</taxon>
        <taxon>Chlorophyta</taxon>
        <taxon>core chlorophytes</taxon>
        <taxon>Chlorophyceae</taxon>
        <taxon>CS clade</taxon>
        <taxon>Chlamydomonadales</taxon>
        <taxon>Astrephomenaceae</taxon>
        <taxon>Astrephomene</taxon>
    </lineage>
</organism>
<evidence type="ECO:0000313" key="3">
    <source>
        <dbReference type="Proteomes" id="UP001054857"/>
    </source>
</evidence>
<feature type="compositionally biased region" description="Gly residues" evidence="1">
    <location>
        <begin position="210"/>
        <end position="222"/>
    </location>
</feature>
<dbReference type="Proteomes" id="UP001054857">
    <property type="component" value="Unassembled WGS sequence"/>
</dbReference>
<feature type="compositionally biased region" description="Gly residues" evidence="1">
    <location>
        <begin position="1"/>
        <end position="11"/>
    </location>
</feature>
<protein>
    <submittedName>
        <fullName evidence="2">Uncharacterized protein</fullName>
    </submittedName>
</protein>
<feature type="region of interest" description="Disordered" evidence="1">
    <location>
        <begin position="1"/>
        <end position="20"/>
    </location>
</feature>
<evidence type="ECO:0000313" key="2">
    <source>
        <dbReference type="EMBL" id="GFR40063.1"/>
    </source>
</evidence>
<evidence type="ECO:0000256" key="1">
    <source>
        <dbReference type="SAM" id="MobiDB-lite"/>
    </source>
</evidence>
<dbReference type="EMBL" id="BMAR01000001">
    <property type="protein sequence ID" value="GFR40063.1"/>
    <property type="molecule type" value="Genomic_DNA"/>
</dbReference>
<feature type="region of interest" description="Disordered" evidence="1">
    <location>
        <begin position="210"/>
        <end position="239"/>
    </location>
</feature>
<comment type="caution">
    <text evidence="2">The sequence shown here is derived from an EMBL/GenBank/DDBJ whole genome shotgun (WGS) entry which is preliminary data.</text>
</comment>
<sequence>SGTGISGGGTSGSSSSSGEGGGVERLAYAADWLVGGWPQRGALGYWDPELTNGRAKQVFGHLVRAPGPTTVGKDAVRMQYGEYDWDLAALSAGGPYAFLGSPNASEPPRVLALLPQVDTSVQGLAHWSNTVRGLVQVALLTGRRVVWPSVPCSSPWALPNPGSRRGLPLNVNLKFLAHGSFSEGLMCTPAVVFHQKCLYERHVVVRNEGGGEGAGGGGGGGAAAASNNTEVEEGGGGPDYTVRVEGPRGLLPGEFVRLLQLLPAAEGAPGPHNTVHLATNDDYEDDSEDRPVMFDEPPRTPGIAYLKAASVASALRSGPLAAQPVLYLAQRTFLTQLDKLGEPELLGRYRTFRNECPALK</sequence>